<evidence type="ECO:0000313" key="2">
    <source>
        <dbReference type="EMBL" id="GAK54278.1"/>
    </source>
</evidence>
<dbReference type="Gene3D" id="2.60.40.10">
    <property type="entry name" value="Immunoglobulins"/>
    <property type="match status" value="1"/>
</dbReference>
<reference evidence="2 3" key="1">
    <citation type="journal article" date="2015" name="PeerJ">
        <title>First genomic representation of candidate bacterial phylum KSB3 points to enhanced environmental sensing as a trigger of wastewater bulking.</title>
        <authorList>
            <person name="Sekiguchi Y."/>
            <person name="Ohashi A."/>
            <person name="Parks D.H."/>
            <person name="Yamauchi T."/>
            <person name="Tyson G.W."/>
            <person name="Hugenholtz P."/>
        </authorList>
    </citation>
    <scope>NUCLEOTIDE SEQUENCE [LARGE SCALE GENOMIC DNA]</scope>
</reference>
<dbReference type="HOGENOM" id="CLU_1727743_0_0_0"/>
<proteinExistence type="predicted"/>
<evidence type="ECO:0000256" key="1">
    <source>
        <dbReference type="SAM" id="SignalP"/>
    </source>
</evidence>
<protein>
    <recommendedName>
        <fullName evidence="4">Lipoprotein</fullName>
    </recommendedName>
</protein>
<dbReference type="EMBL" id="DF820461">
    <property type="protein sequence ID" value="GAK54278.1"/>
    <property type="molecule type" value="Genomic_DNA"/>
</dbReference>
<sequence>MKRRNLLWGAVALIASLSMLAGCSDSDNPISALLSDISVSVNALNFTAAVNASQFQTVTIKNLATENVTVERVTSTNDAFKVGGYVTDQTLIPLELPVTIEPSGARVVYIGFYPTEAKTYVGKLVVEGTDTQGSPETDIVELTGVGRSTSN</sequence>
<organism evidence="2 3">
    <name type="scientific">Candidatus Moduliflexus flocculans</name>
    <dbReference type="NCBI Taxonomy" id="1499966"/>
    <lineage>
        <taxon>Bacteria</taxon>
        <taxon>Candidatus Moduliflexota</taxon>
        <taxon>Candidatus Moduliflexia</taxon>
        <taxon>Candidatus Moduliflexales</taxon>
        <taxon>Candidatus Moduliflexaceae</taxon>
    </lineage>
</organism>
<evidence type="ECO:0000313" key="3">
    <source>
        <dbReference type="Proteomes" id="UP000030700"/>
    </source>
</evidence>
<feature type="chain" id="PRO_5001755268" description="Lipoprotein" evidence="1">
    <location>
        <begin position="22"/>
        <end position="151"/>
    </location>
</feature>
<dbReference type="AlphaFoldDB" id="A0A081BS97"/>
<keyword evidence="1" id="KW-0732">Signal</keyword>
<dbReference type="InterPro" id="IPR013783">
    <property type="entry name" value="Ig-like_fold"/>
</dbReference>
<accession>A0A081BS97</accession>
<evidence type="ECO:0008006" key="4">
    <source>
        <dbReference type="Google" id="ProtNLM"/>
    </source>
</evidence>
<dbReference type="PROSITE" id="PS51257">
    <property type="entry name" value="PROKAR_LIPOPROTEIN"/>
    <property type="match status" value="1"/>
</dbReference>
<feature type="signal peptide" evidence="1">
    <location>
        <begin position="1"/>
        <end position="21"/>
    </location>
</feature>
<name>A0A081BS97_9BACT</name>
<keyword evidence="3" id="KW-1185">Reference proteome</keyword>
<dbReference type="Proteomes" id="UP000030700">
    <property type="component" value="Unassembled WGS sequence"/>
</dbReference>
<gene>
    <name evidence="2" type="ORF">U14_05557</name>
</gene>